<organism evidence="1 2">
    <name type="scientific">Spartinivicinus marinus</name>
    <dbReference type="NCBI Taxonomy" id="2994442"/>
    <lineage>
        <taxon>Bacteria</taxon>
        <taxon>Pseudomonadati</taxon>
        <taxon>Pseudomonadota</taxon>
        <taxon>Gammaproteobacteria</taxon>
        <taxon>Oceanospirillales</taxon>
        <taxon>Zooshikellaceae</taxon>
        <taxon>Spartinivicinus</taxon>
    </lineage>
</organism>
<evidence type="ECO:0000313" key="1">
    <source>
        <dbReference type="EMBL" id="NYZ70447.1"/>
    </source>
</evidence>
<proteinExistence type="predicted"/>
<evidence type="ECO:0000313" key="2">
    <source>
        <dbReference type="Proteomes" id="UP000569732"/>
    </source>
</evidence>
<name>A0A853IMA2_9GAMM</name>
<reference evidence="1 2" key="1">
    <citation type="submission" date="2020-07" db="EMBL/GenBank/DDBJ databases">
        <title>Endozoicomonas sp. nov., isolated from sediment.</title>
        <authorList>
            <person name="Gu T."/>
        </authorList>
    </citation>
    <scope>NUCLEOTIDE SEQUENCE [LARGE SCALE GENOMIC DNA]</scope>
    <source>
        <strain evidence="1 2">SM1973</strain>
    </source>
</reference>
<sequence>EIPYQWYQKTMKAIGAKKSDLTLQVGKCVQTYDGKDHYHKMGHQLVVVMGSECGFSDVLSGSTMKVGNEIYPAIAGEPYYFATNIPHNFRGEFYFINLQNPPLIDENGVDDYYELM</sequence>
<dbReference type="EMBL" id="JACCKB010000516">
    <property type="protein sequence ID" value="NYZ70447.1"/>
    <property type="molecule type" value="Genomic_DNA"/>
</dbReference>
<dbReference type="AlphaFoldDB" id="A0A853IMA2"/>
<protein>
    <submittedName>
        <fullName evidence="1">Uncharacterized protein</fullName>
    </submittedName>
</protein>
<dbReference type="Proteomes" id="UP000569732">
    <property type="component" value="Unassembled WGS sequence"/>
</dbReference>
<accession>A0A853IMA2</accession>
<comment type="caution">
    <text evidence="1">The sequence shown here is derived from an EMBL/GenBank/DDBJ whole genome shotgun (WGS) entry which is preliminary data.</text>
</comment>
<keyword evidence="2" id="KW-1185">Reference proteome</keyword>
<gene>
    <name evidence="1" type="ORF">H0A36_31020</name>
</gene>
<feature type="non-terminal residue" evidence="1">
    <location>
        <position position="1"/>
    </location>
</feature>